<keyword evidence="3" id="KW-1185">Reference proteome</keyword>
<comment type="caution">
    <text evidence="2">The sequence shown here is derived from an EMBL/GenBank/DDBJ whole genome shotgun (WGS) entry which is preliminary data.</text>
</comment>
<evidence type="ECO:0000256" key="1">
    <source>
        <dbReference type="SAM" id="MobiDB-lite"/>
    </source>
</evidence>
<dbReference type="EMBL" id="QBLH01003435">
    <property type="protein sequence ID" value="TGZ38419.1"/>
    <property type="molecule type" value="Genomic_DNA"/>
</dbReference>
<feature type="compositionally biased region" description="Basic and acidic residues" evidence="1">
    <location>
        <begin position="244"/>
        <end position="261"/>
    </location>
</feature>
<proteinExistence type="predicted"/>
<evidence type="ECO:0000313" key="3">
    <source>
        <dbReference type="Proteomes" id="UP000310200"/>
    </source>
</evidence>
<organism evidence="2 3">
    <name type="scientific">Temnothorax longispinosus</name>
    <dbReference type="NCBI Taxonomy" id="300112"/>
    <lineage>
        <taxon>Eukaryota</taxon>
        <taxon>Metazoa</taxon>
        <taxon>Ecdysozoa</taxon>
        <taxon>Arthropoda</taxon>
        <taxon>Hexapoda</taxon>
        <taxon>Insecta</taxon>
        <taxon>Pterygota</taxon>
        <taxon>Neoptera</taxon>
        <taxon>Endopterygota</taxon>
        <taxon>Hymenoptera</taxon>
        <taxon>Apocrita</taxon>
        <taxon>Aculeata</taxon>
        <taxon>Formicoidea</taxon>
        <taxon>Formicidae</taxon>
        <taxon>Myrmicinae</taxon>
        <taxon>Temnothorax</taxon>
    </lineage>
</organism>
<evidence type="ECO:0000313" key="2">
    <source>
        <dbReference type="EMBL" id="TGZ38419.1"/>
    </source>
</evidence>
<dbReference type="AlphaFoldDB" id="A0A4S2JUV3"/>
<feature type="region of interest" description="Disordered" evidence="1">
    <location>
        <begin position="240"/>
        <end position="266"/>
    </location>
</feature>
<protein>
    <submittedName>
        <fullName evidence="2">Uncharacterized protein</fullName>
    </submittedName>
</protein>
<dbReference type="Proteomes" id="UP000310200">
    <property type="component" value="Unassembled WGS sequence"/>
</dbReference>
<gene>
    <name evidence="2" type="ORF">DBV15_06753</name>
</gene>
<sequence>MSTRLGCINATSDFRVSKPRQRRVISFCFASSSAGREKKGACDGCVVTADEKLQEEDRAIFSHPFHLFFSEATAGGIAGLSQESPDPITTCLSITRPTRNTDVLKIQRRARAPQLCLETPKSVAIRERSSLKSVPARALNPYCRLRESSGDKTRHHVCVRDYGRGGVSKRLCQNPWRSLYFAPQSARTAVKAKLKKLRRGKRKPRVENLKTNRAAGVRGRSVNVNKNLTPAFHRGRFAQCPSKVDNRASRERGASRDERRRSERKGRVREVKSYFVVGAKGGGWKKRSRKSRGVNDFRLVKAEESEERGVAGGECRSATRRSRPFVSRIANVGDNDDSGDTGICRCHAATVTTARNSAITPRSLCRGCDALTARR</sequence>
<name>A0A4S2JUV3_9HYME</name>
<accession>A0A4S2JUV3</accession>
<reference evidence="2 3" key="1">
    <citation type="journal article" date="2019" name="Philos. Trans. R. Soc. Lond., B, Biol. Sci.">
        <title>Ant behaviour and brain gene expression of defending hosts depend on the ecological success of the intruding social parasite.</title>
        <authorList>
            <person name="Kaur R."/>
            <person name="Stoldt M."/>
            <person name="Jongepier E."/>
            <person name="Feldmeyer B."/>
            <person name="Menzel F."/>
            <person name="Bornberg-Bauer E."/>
            <person name="Foitzik S."/>
        </authorList>
    </citation>
    <scope>NUCLEOTIDE SEQUENCE [LARGE SCALE GENOMIC DNA]</scope>
    <source>
        <tissue evidence="2">Whole body</tissue>
    </source>
</reference>